<dbReference type="AlphaFoldDB" id="A0A1I2HSC6"/>
<gene>
    <name evidence="2" type="ORF">SAMN04487969_12533</name>
</gene>
<dbReference type="CDD" id="cd13585">
    <property type="entry name" value="PBP2_TMBP_like"/>
    <property type="match status" value="1"/>
</dbReference>
<dbReference type="PANTHER" id="PTHR43649">
    <property type="entry name" value="ARABINOSE-BINDING PROTEIN-RELATED"/>
    <property type="match status" value="1"/>
</dbReference>
<evidence type="ECO:0000313" key="2">
    <source>
        <dbReference type="EMBL" id="SFF31606.1"/>
    </source>
</evidence>
<dbReference type="InterPro" id="IPR006059">
    <property type="entry name" value="SBP"/>
</dbReference>
<name>A0A1I2HSC6_9BACL</name>
<keyword evidence="3" id="KW-1185">Reference proteome</keyword>
<organism evidence="2 3">
    <name type="scientific">Paenibacillus algorifonticola</name>
    <dbReference type="NCBI Taxonomy" id="684063"/>
    <lineage>
        <taxon>Bacteria</taxon>
        <taxon>Bacillati</taxon>
        <taxon>Bacillota</taxon>
        <taxon>Bacilli</taxon>
        <taxon>Bacillales</taxon>
        <taxon>Paenibacillaceae</taxon>
        <taxon>Paenibacillus</taxon>
    </lineage>
</organism>
<dbReference type="RefSeq" id="WP_046233913.1">
    <property type="nucleotide sequence ID" value="NZ_FONN01000025.1"/>
</dbReference>
<dbReference type="PANTHER" id="PTHR43649:SF11">
    <property type="entry name" value="ABC TRANSPORTER SUBSTRATE-BINDING PROTEIN YESO-RELATED"/>
    <property type="match status" value="1"/>
</dbReference>
<keyword evidence="2" id="KW-0762">Sugar transport</keyword>
<accession>A0A1I2HSC6</accession>
<feature type="chain" id="PRO_5039610509" evidence="1">
    <location>
        <begin position="26"/>
        <end position="434"/>
    </location>
</feature>
<evidence type="ECO:0000313" key="3">
    <source>
        <dbReference type="Proteomes" id="UP000183410"/>
    </source>
</evidence>
<keyword evidence="2" id="KW-0813">Transport</keyword>
<dbReference type="SUPFAM" id="SSF53850">
    <property type="entry name" value="Periplasmic binding protein-like II"/>
    <property type="match status" value="1"/>
</dbReference>
<keyword evidence="1" id="KW-0732">Signal</keyword>
<protein>
    <submittedName>
        <fullName evidence="2">Multiple sugar transport system substrate-binding protein</fullName>
    </submittedName>
</protein>
<dbReference type="InterPro" id="IPR050490">
    <property type="entry name" value="Bact_solute-bd_prot1"/>
</dbReference>
<proteinExistence type="predicted"/>
<feature type="signal peptide" evidence="1">
    <location>
        <begin position="1"/>
        <end position="25"/>
    </location>
</feature>
<sequence>MRIKKRVFVMLALAAALLGCTPQTSERPSGMGEEPITLRLAWWGSEFRNNATIQVIHRYEEQNPHINIEFEYSAFNEYWRKLAPYAAGNALPDIIQMDISYLSQYGTLDLLEDLEPYIQSGVIDASSISENNLSGGKLGDKLYGMNLGVNALFAYYDPEVFQASGMEPPAAAWTWDDFDQMGEQLKGKGFYLGTVLTPEQFFAYYLRQNGSSLFAKDGSRLGYEDDQLFIDYFSRMQRLAKDKLIFSPDIWTSDINESDRDPFYRGEALLGWGYSNQFISIVKSYGKQLAIVPLPGPDSKQGLFLKPGMFFSITKNSKNKEEAAKFISFFVNDLEANKLLKGERGVPISSKLKEQLKPFVEPELAQVFEYLDWVEKNSSPMDPPDPVGTAEVTTVLRELNDLLLFGKITPEEAAAEFRVKADGILASSKNGRVQ</sequence>
<dbReference type="Proteomes" id="UP000183410">
    <property type="component" value="Unassembled WGS sequence"/>
</dbReference>
<dbReference type="EMBL" id="FONN01000025">
    <property type="protein sequence ID" value="SFF31606.1"/>
    <property type="molecule type" value="Genomic_DNA"/>
</dbReference>
<dbReference type="Gene3D" id="3.40.190.10">
    <property type="entry name" value="Periplasmic binding protein-like II"/>
    <property type="match status" value="2"/>
</dbReference>
<dbReference type="PROSITE" id="PS51257">
    <property type="entry name" value="PROKAR_LIPOPROTEIN"/>
    <property type="match status" value="1"/>
</dbReference>
<evidence type="ECO:0000256" key="1">
    <source>
        <dbReference type="SAM" id="SignalP"/>
    </source>
</evidence>
<reference evidence="3" key="1">
    <citation type="submission" date="2016-10" db="EMBL/GenBank/DDBJ databases">
        <authorList>
            <person name="Varghese N."/>
            <person name="Submissions S."/>
        </authorList>
    </citation>
    <scope>NUCLEOTIDE SEQUENCE [LARGE SCALE GENOMIC DNA]</scope>
    <source>
        <strain evidence="3">CGMCC 1.10223</strain>
    </source>
</reference>
<dbReference type="Pfam" id="PF13416">
    <property type="entry name" value="SBP_bac_8"/>
    <property type="match status" value="1"/>
</dbReference>